<keyword evidence="5" id="KW-0032">Aminotransferase</keyword>
<dbReference type="InterPro" id="IPR015424">
    <property type="entry name" value="PyrdxlP-dep_Trfase"/>
</dbReference>
<dbReference type="AlphaFoldDB" id="A0A7C0YAV2"/>
<dbReference type="InterPro" id="IPR015421">
    <property type="entry name" value="PyrdxlP-dep_Trfase_major"/>
</dbReference>
<reference evidence="5" key="1">
    <citation type="journal article" date="2020" name="mSystems">
        <title>Genome- and Community-Level Interaction Insights into Carbon Utilization and Element Cycling Functions of Hydrothermarchaeota in Hydrothermal Sediment.</title>
        <authorList>
            <person name="Zhou Z."/>
            <person name="Liu Y."/>
            <person name="Xu W."/>
            <person name="Pan J."/>
            <person name="Luo Z.H."/>
            <person name="Li M."/>
        </authorList>
    </citation>
    <scope>NUCLEOTIDE SEQUENCE [LARGE SCALE GENOMIC DNA]</scope>
    <source>
        <strain evidence="5">HyVt-233</strain>
    </source>
</reference>
<evidence type="ECO:0000256" key="3">
    <source>
        <dbReference type="PIRSR" id="PIRSR000390-2"/>
    </source>
</evidence>
<dbReference type="GO" id="GO:0030170">
    <property type="term" value="F:pyridoxal phosphate binding"/>
    <property type="evidence" value="ECO:0007669"/>
    <property type="project" value="TreeGrafter"/>
</dbReference>
<comment type="caution">
    <text evidence="5">The sequence shown here is derived from an EMBL/GenBank/DDBJ whole genome shotgun (WGS) entry which is preliminary data.</text>
</comment>
<keyword evidence="3 4" id="KW-0663">Pyridoxal phosphate</keyword>
<gene>
    <name evidence="5" type="ORF">ENG63_10090</name>
</gene>
<evidence type="ECO:0000256" key="2">
    <source>
        <dbReference type="PIRSR" id="PIRSR000390-1"/>
    </source>
</evidence>
<dbReference type="GO" id="GO:0008483">
    <property type="term" value="F:transaminase activity"/>
    <property type="evidence" value="ECO:0007669"/>
    <property type="project" value="UniProtKB-KW"/>
</dbReference>
<dbReference type="PANTHER" id="PTHR30244:SF34">
    <property type="entry name" value="DTDP-4-AMINO-4,6-DIDEOXYGALACTOSE TRANSAMINASE"/>
    <property type="match status" value="1"/>
</dbReference>
<evidence type="ECO:0000256" key="4">
    <source>
        <dbReference type="RuleBase" id="RU004508"/>
    </source>
</evidence>
<feature type="modified residue" description="N6-(pyridoxal phosphate)lysine" evidence="3">
    <location>
        <position position="183"/>
    </location>
</feature>
<evidence type="ECO:0000313" key="5">
    <source>
        <dbReference type="EMBL" id="HDD45191.1"/>
    </source>
</evidence>
<name>A0A7C0YAV2_DESA2</name>
<dbReference type="PANTHER" id="PTHR30244">
    <property type="entry name" value="TRANSAMINASE"/>
    <property type="match status" value="1"/>
</dbReference>
<evidence type="ECO:0000256" key="1">
    <source>
        <dbReference type="ARBA" id="ARBA00037999"/>
    </source>
</evidence>
<dbReference type="Proteomes" id="UP000886289">
    <property type="component" value="Unassembled WGS sequence"/>
</dbReference>
<organism evidence="5">
    <name type="scientific">Desulfofervidus auxilii</name>
    <dbReference type="NCBI Taxonomy" id="1621989"/>
    <lineage>
        <taxon>Bacteria</taxon>
        <taxon>Pseudomonadati</taxon>
        <taxon>Thermodesulfobacteriota</taxon>
        <taxon>Candidatus Desulfofervidia</taxon>
        <taxon>Candidatus Desulfofervidales</taxon>
        <taxon>Candidatus Desulfofervidaceae</taxon>
        <taxon>Candidatus Desulfofervidus</taxon>
    </lineage>
</organism>
<proteinExistence type="inferred from homology"/>
<comment type="similarity">
    <text evidence="1 4">Belongs to the DegT/DnrJ/EryC1 family.</text>
</comment>
<sequence>MEYRIPLFYPYYNGKKIIEALKKVFPEDGSNKWIAEGEKVKEFEEAWAKKQNEKYCIATNSGTSALVLAYRLAGIKPGDEVIGPVLTCSATYHSLMQLGGKPVFADIDPETLCINPDDIEHRITEKTKAIVVVHFGGYPCDMEKIMPIAKKYGLKIIEDSCQYYGKRIYPEGDYRCYSFQAIKFFTTSDGGMLCVNNEEDYERARRLRWFDIPREYKAKIGWKQFKDWEYREMTYDQREVGYKFHMNDVIATIGLAQLEDLDFIIKRREYLTNLYRSELGKESIKDLKLLKPHPLETYWLFHIISPKIPQIAEACEKAGIETNMVHVRCDIYKVFGGKRQKDLPNMNKIERQYLCLPLHLKLKDDDVRYICKTVKKAIC</sequence>
<dbReference type="Gene3D" id="3.40.640.10">
    <property type="entry name" value="Type I PLP-dependent aspartate aminotransferase-like (Major domain)"/>
    <property type="match status" value="1"/>
</dbReference>
<dbReference type="CDD" id="cd00616">
    <property type="entry name" value="AHBA_syn"/>
    <property type="match status" value="1"/>
</dbReference>
<feature type="active site" description="Proton acceptor" evidence="2">
    <location>
        <position position="183"/>
    </location>
</feature>
<dbReference type="InterPro" id="IPR015422">
    <property type="entry name" value="PyrdxlP-dep_Trfase_small"/>
</dbReference>
<dbReference type="Pfam" id="PF01041">
    <property type="entry name" value="DegT_DnrJ_EryC1"/>
    <property type="match status" value="1"/>
</dbReference>
<protein>
    <submittedName>
        <fullName evidence="5">DegT/DnrJ/EryC1/StrS family aminotransferase</fullName>
    </submittedName>
</protein>
<dbReference type="InterPro" id="IPR000653">
    <property type="entry name" value="DegT/StrS_aminotransferase"/>
</dbReference>
<dbReference type="Gene3D" id="3.90.1150.10">
    <property type="entry name" value="Aspartate Aminotransferase, domain 1"/>
    <property type="match status" value="1"/>
</dbReference>
<dbReference type="SUPFAM" id="SSF53383">
    <property type="entry name" value="PLP-dependent transferases"/>
    <property type="match status" value="1"/>
</dbReference>
<dbReference type="PIRSF" id="PIRSF000390">
    <property type="entry name" value="PLP_StrS"/>
    <property type="match status" value="1"/>
</dbReference>
<accession>A0A7C0YAV2</accession>
<keyword evidence="5" id="KW-0808">Transferase</keyword>
<dbReference type="GO" id="GO:0000271">
    <property type="term" value="P:polysaccharide biosynthetic process"/>
    <property type="evidence" value="ECO:0007669"/>
    <property type="project" value="TreeGrafter"/>
</dbReference>
<dbReference type="EMBL" id="DRBS01000374">
    <property type="protein sequence ID" value="HDD45191.1"/>
    <property type="molecule type" value="Genomic_DNA"/>
</dbReference>